<comment type="caution">
    <text evidence="3">The sequence shown here is derived from an EMBL/GenBank/DDBJ whole genome shotgun (WGS) entry which is preliminary data.</text>
</comment>
<reference evidence="3 4" key="1">
    <citation type="submission" date="2018-07" db="EMBL/GenBank/DDBJ databases">
        <title>Genomic Encyclopedia of Type Strains, Phase IV (KMG-IV): sequencing the most valuable type-strain genomes for metagenomic binning, comparative biology and taxonomic classification.</title>
        <authorList>
            <person name="Goeker M."/>
        </authorList>
    </citation>
    <scope>NUCLEOTIDE SEQUENCE [LARGE SCALE GENOMIC DNA]</scope>
    <source>
        <strain evidence="3 4">DSM 21634</strain>
    </source>
</reference>
<dbReference type="OrthoDB" id="6021991at2"/>
<organism evidence="3 4">
    <name type="scientific">Pseudorhodoferax soli</name>
    <dbReference type="NCBI Taxonomy" id="545864"/>
    <lineage>
        <taxon>Bacteria</taxon>
        <taxon>Pseudomonadati</taxon>
        <taxon>Pseudomonadota</taxon>
        <taxon>Betaproteobacteria</taxon>
        <taxon>Burkholderiales</taxon>
        <taxon>Comamonadaceae</taxon>
    </lineage>
</organism>
<evidence type="ECO:0000256" key="1">
    <source>
        <dbReference type="SAM" id="MobiDB-lite"/>
    </source>
</evidence>
<sequence>MPDDTVTSATIATEGSRAAVRPLRPRPPGWGADLPQENRPAVPMERQPARLPGLHWTQPEQQERHVRVLCSVERPGITPVFGSTVPPRGLSGLLRGLAFRYSENDLRHWLVLLAADRLHVGEGLLQDLLSGRVPNVPAEMGLRAEWQHNPRGAVHKVGLAAAGALALLYLLRRRR</sequence>
<evidence type="ECO:0000313" key="4">
    <source>
        <dbReference type="Proteomes" id="UP000252884"/>
    </source>
</evidence>
<gene>
    <name evidence="3" type="ORF">DES41_103147</name>
</gene>
<protein>
    <submittedName>
        <fullName evidence="3">Uncharacterized protein</fullName>
    </submittedName>
</protein>
<proteinExistence type="predicted"/>
<evidence type="ECO:0000313" key="3">
    <source>
        <dbReference type="EMBL" id="RCW72541.1"/>
    </source>
</evidence>
<keyword evidence="4" id="KW-1185">Reference proteome</keyword>
<dbReference type="AlphaFoldDB" id="A0A368XX26"/>
<dbReference type="Proteomes" id="UP000252884">
    <property type="component" value="Unassembled WGS sequence"/>
</dbReference>
<keyword evidence="2" id="KW-1133">Transmembrane helix</keyword>
<keyword evidence="2" id="KW-0812">Transmembrane</keyword>
<feature type="compositionally biased region" description="Polar residues" evidence="1">
    <location>
        <begin position="1"/>
        <end position="13"/>
    </location>
</feature>
<feature type="region of interest" description="Disordered" evidence="1">
    <location>
        <begin position="1"/>
        <end position="39"/>
    </location>
</feature>
<accession>A0A368XX26</accession>
<dbReference type="RefSeq" id="WP_114467965.1">
    <property type="nucleotide sequence ID" value="NZ_QPJK01000003.1"/>
</dbReference>
<keyword evidence="2" id="KW-0472">Membrane</keyword>
<feature type="transmembrane region" description="Helical" evidence="2">
    <location>
        <begin position="153"/>
        <end position="171"/>
    </location>
</feature>
<dbReference type="EMBL" id="QPJK01000003">
    <property type="protein sequence ID" value="RCW72541.1"/>
    <property type="molecule type" value="Genomic_DNA"/>
</dbReference>
<evidence type="ECO:0000256" key="2">
    <source>
        <dbReference type="SAM" id="Phobius"/>
    </source>
</evidence>
<name>A0A368XX26_9BURK</name>